<dbReference type="RefSeq" id="WP_025848556.1">
    <property type="nucleotide sequence ID" value="NZ_JAUMKJ010000007.1"/>
</dbReference>
<feature type="domain" description="Uncharacterized protein YyaB-like PH" evidence="2">
    <location>
        <begin position="56"/>
        <end position="128"/>
    </location>
</feature>
<dbReference type="InterPro" id="IPR009589">
    <property type="entry name" value="PH_YyaB-like"/>
</dbReference>
<reference evidence="3" key="1">
    <citation type="submission" date="2023-07" db="EMBL/GenBank/DDBJ databases">
        <authorList>
            <person name="Aktuganov G."/>
            <person name="Boyko T."/>
            <person name="Delegan Y."/>
            <person name="Galimzianova N."/>
            <person name="Gilvanova E."/>
            <person name="Korobov V."/>
            <person name="Kuzmina L."/>
            <person name="Melentiev A."/>
            <person name="Milman P."/>
            <person name="Ryabova A."/>
            <person name="Stupak E."/>
            <person name="Yasakov T."/>
            <person name="Zharikova N."/>
            <person name="Zhurenko E."/>
        </authorList>
    </citation>
    <scope>NUCLEOTIDE SEQUENCE</scope>
    <source>
        <strain evidence="3">IB-739</strain>
    </source>
</reference>
<protein>
    <submittedName>
        <fullName evidence="3">PH domain-containing protein</fullName>
    </submittedName>
</protein>
<organism evidence="3 4">
    <name type="scientific">Paenibacillus ehimensis</name>
    <dbReference type="NCBI Taxonomy" id="79264"/>
    <lineage>
        <taxon>Bacteria</taxon>
        <taxon>Bacillati</taxon>
        <taxon>Bacillota</taxon>
        <taxon>Bacilli</taxon>
        <taxon>Bacillales</taxon>
        <taxon>Paenibacillaceae</taxon>
        <taxon>Paenibacillus</taxon>
    </lineage>
</organism>
<proteinExistence type="predicted"/>
<keyword evidence="1" id="KW-1133">Transmembrane helix</keyword>
<evidence type="ECO:0000313" key="3">
    <source>
        <dbReference type="EMBL" id="MDO3676883.1"/>
    </source>
</evidence>
<dbReference type="Proteomes" id="UP001168883">
    <property type="component" value="Unassembled WGS sequence"/>
</dbReference>
<dbReference type="Pfam" id="PF06713">
    <property type="entry name" value="bPH_4"/>
    <property type="match status" value="1"/>
</dbReference>
<keyword evidence="4" id="KW-1185">Reference proteome</keyword>
<feature type="transmembrane region" description="Helical" evidence="1">
    <location>
        <begin position="12"/>
        <end position="29"/>
    </location>
</feature>
<keyword evidence="1" id="KW-0812">Transmembrane</keyword>
<comment type="caution">
    <text evidence="3">The sequence shown here is derived from an EMBL/GenBank/DDBJ whole genome shotgun (WGS) entry which is preliminary data.</text>
</comment>
<evidence type="ECO:0000256" key="1">
    <source>
        <dbReference type="SAM" id="Phobius"/>
    </source>
</evidence>
<dbReference type="EMBL" id="JAUMKJ010000007">
    <property type="protein sequence ID" value="MDO3676883.1"/>
    <property type="molecule type" value="Genomic_DNA"/>
</dbReference>
<accession>A0ABT8V621</accession>
<name>A0ABT8V621_9BACL</name>
<evidence type="ECO:0000259" key="2">
    <source>
        <dbReference type="Pfam" id="PF06713"/>
    </source>
</evidence>
<evidence type="ECO:0000313" key="4">
    <source>
        <dbReference type="Proteomes" id="UP001168883"/>
    </source>
</evidence>
<keyword evidence="1" id="KW-0472">Membrane</keyword>
<feature type="transmembrane region" description="Helical" evidence="1">
    <location>
        <begin position="35"/>
        <end position="54"/>
    </location>
</feature>
<gene>
    <name evidence="3" type="ORF">Q3C12_07695</name>
</gene>
<sequence>MERFGSKKDGVFAAIHWGVIIALIFLTALSIWMKFWIIVPVLLLTFAFFMWMWFTTNYEVQHDMLIVKSGPFRWRIPISSIRRIRRTNNGTSSPALSLDRLEITHNQGSILISPDREQQFLTRLKTINHKIEIES</sequence>